<evidence type="ECO:0000313" key="4">
    <source>
        <dbReference type="Proteomes" id="UP001177140"/>
    </source>
</evidence>
<dbReference type="EMBL" id="JAJJMA010323749">
    <property type="protein sequence ID" value="MCL7050104.1"/>
    <property type="molecule type" value="Genomic_DNA"/>
</dbReference>
<organism evidence="3 4">
    <name type="scientific">Papaver nudicaule</name>
    <name type="common">Iceland poppy</name>
    <dbReference type="NCBI Taxonomy" id="74823"/>
    <lineage>
        <taxon>Eukaryota</taxon>
        <taxon>Viridiplantae</taxon>
        <taxon>Streptophyta</taxon>
        <taxon>Embryophyta</taxon>
        <taxon>Tracheophyta</taxon>
        <taxon>Spermatophyta</taxon>
        <taxon>Magnoliopsida</taxon>
        <taxon>Ranunculales</taxon>
        <taxon>Papaveraceae</taxon>
        <taxon>Papaveroideae</taxon>
        <taxon>Papaver</taxon>
    </lineage>
</organism>
<feature type="repeat" description="WD" evidence="1">
    <location>
        <begin position="223"/>
        <end position="258"/>
    </location>
</feature>
<feature type="region of interest" description="Disordered" evidence="2">
    <location>
        <begin position="1"/>
        <end position="30"/>
    </location>
</feature>
<feature type="compositionally biased region" description="Polar residues" evidence="2">
    <location>
        <begin position="82"/>
        <end position="106"/>
    </location>
</feature>
<keyword evidence="1" id="KW-0853">WD repeat</keyword>
<dbReference type="Proteomes" id="UP001177140">
    <property type="component" value="Unassembled WGS sequence"/>
</dbReference>
<protein>
    <submittedName>
        <fullName evidence="3">Uncharacterized protein</fullName>
    </submittedName>
</protein>
<feature type="region of interest" description="Disordered" evidence="2">
    <location>
        <begin position="141"/>
        <end position="161"/>
    </location>
</feature>
<dbReference type="AlphaFoldDB" id="A0AA41VZI7"/>
<evidence type="ECO:0000256" key="2">
    <source>
        <dbReference type="SAM" id="MobiDB-lite"/>
    </source>
</evidence>
<feature type="region of interest" description="Disordered" evidence="2">
    <location>
        <begin position="72"/>
        <end position="120"/>
    </location>
</feature>
<dbReference type="PANTHER" id="PTHR47232">
    <property type="entry name" value="TRANSDUCIN FAMILY PROTEIN / WD-40 REPEAT FAMILY PROTEIN"/>
    <property type="match status" value="1"/>
</dbReference>
<proteinExistence type="predicted"/>
<dbReference type="InterPro" id="IPR015943">
    <property type="entry name" value="WD40/YVTN_repeat-like_dom_sf"/>
</dbReference>
<comment type="caution">
    <text evidence="3">The sequence shown here is derived from an EMBL/GenBank/DDBJ whole genome shotgun (WGS) entry which is preliminary data.</text>
</comment>
<evidence type="ECO:0000313" key="3">
    <source>
        <dbReference type="EMBL" id="MCL7050104.1"/>
    </source>
</evidence>
<reference evidence="3" key="1">
    <citation type="submission" date="2022-03" db="EMBL/GenBank/DDBJ databases">
        <title>A functionally conserved STORR gene fusion in Papaver species that diverged 16.8 million years ago.</title>
        <authorList>
            <person name="Catania T."/>
        </authorList>
    </citation>
    <scope>NUCLEOTIDE SEQUENCE</scope>
    <source>
        <strain evidence="3">S-191538</strain>
    </source>
</reference>
<keyword evidence="4" id="KW-1185">Reference proteome</keyword>
<dbReference type="PANTHER" id="PTHR47232:SF1">
    <property type="entry name" value="TRANSDUCIN FAMILY PROTEIN _ WD-40 REPEAT FAMILY PROTEIN"/>
    <property type="match status" value="1"/>
</dbReference>
<feature type="non-terminal residue" evidence="3">
    <location>
        <position position="1"/>
    </location>
</feature>
<dbReference type="InterPro" id="IPR001680">
    <property type="entry name" value="WD40_rpt"/>
</dbReference>
<sequence>MKSILKKPKVETEMLVEEDNGGGKEERDDEHEEALVALIEHRTKEVEHLKKKILYYNSQLEQTEQKLNDSKSTLAKLRSRDNSSSSKKLLTNGSNMKVESKTSTSARIDESHSQIQTQSKPQLLIPVVNPKIAQPVKFTEPNTRVSARSENRASPSVATNSNSVRKVKGDAIGRPFSEPEVIESKDRGTKRKLEQKEHTELIPLIQSSESACLLRCQSGFHISSQHKRKLRSLVLNPFNDQLFVTSALDGVVNLWQVQGKGSNFLWRREGMHQWAP</sequence>
<gene>
    <name evidence="3" type="ORF">MKW94_015084</name>
</gene>
<dbReference type="PROSITE" id="PS50082">
    <property type="entry name" value="WD_REPEATS_2"/>
    <property type="match status" value="1"/>
</dbReference>
<dbReference type="Gene3D" id="2.130.10.10">
    <property type="entry name" value="YVTN repeat-like/Quinoprotein amine dehydrogenase"/>
    <property type="match status" value="1"/>
</dbReference>
<evidence type="ECO:0000256" key="1">
    <source>
        <dbReference type="PROSITE-ProRule" id="PRU00221"/>
    </source>
</evidence>
<accession>A0AA41VZI7</accession>
<name>A0AA41VZI7_PAPNU</name>